<dbReference type="AlphaFoldDB" id="A0AAV1AKN0"/>
<dbReference type="EMBL" id="OX451739">
    <property type="protein sequence ID" value="CAI8609684.1"/>
    <property type="molecule type" value="Genomic_DNA"/>
</dbReference>
<evidence type="ECO:0000313" key="2">
    <source>
        <dbReference type="EMBL" id="CAI8609684.1"/>
    </source>
</evidence>
<gene>
    <name evidence="2" type="ORF">VFH_IV145280</name>
</gene>
<evidence type="ECO:0000256" key="1">
    <source>
        <dbReference type="SAM" id="MobiDB-lite"/>
    </source>
</evidence>
<name>A0AAV1AKN0_VICFA</name>
<accession>A0AAV1AKN0</accession>
<proteinExistence type="predicted"/>
<feature type="region of interest" description="Disordered" evidence="1">
    <location>
        <begin position="133"/>
        <end position="234"/>
    </location>
</feature>
<dbReference type="Proteomes" id="UP001157006">
    <property type="component" value="Chromosome 4"/>
</dbReference>
<protein>
    <submittedName>
        <fullName evidence="2">Uncharacterized protein</fullName>
    </submittedName>
</protein>
<dbReference type="GO" id="GO:0005634">
    <property type="term" value="C:nucleus"/>
    <property type="evidence" value="ECO:0007669"/>
    <property type="project" value="EnsemblPlants"/>
</dbReference>
<evidence type="ECO:0000313" key="3">
    <source>
        <dbReference type="Proteomes" id="UP001157006"/>
    </source>
</evidence>
<organism evidence="2 3">
    <name type="scientific">Vicia faba</name>
    <name type="common">Broad bean</name>
    <name type="synonym">Faba vulgaris</name>
    <dbReference type="NCBI Taxonomy" id="3906"/>
    <lineage>
        <taxon>Eukaryota</taxon>
        <taxon>Viridiplantae</taxon>
        <taxon>Streptophyta</taxon>
        <taxon>Embryophyta</taxon>
        <taxon>Tracheophyta</taxon>
        <taxon>Spermatophyta</taxon>
        <taxon>Magnoliopsida</taxon>
        <taxon>eudicotyledons</taxon>
        <taxon>Gunneridae</taxon>
        <taxon>Pentapetalae</taxon>
        <taxon>rosids</taxon>
        <taxon>fabids</taxon>
        <taxon>Fabales</taxon>
        <taxon>Fabaceae</taxon>
        <taxon>Papilionoideae</taxon>
        <taxon>50 kb inversion clade</taxon>
        <taxon>NPAAA clade</taxon>
        <taxon>Hologalegina</taxon>
        <taxon>IRL clade</taxon>
        <taxon>Fabeae</taxon>
        <taxon>Vicia</taxon>
    </lineage>
</organism>
<reference evidence="2 3" key="1">
    <citation type="submission" date="2023-01" db="EMBL/GenBank/DDBJ databases">
        <authorList>
            <person name="Kreplak J."/>
        </authorList>
    </citation>
    <scope>NUCLEOTIDE SEQUENCE [LARGE SCALE GENOMIC DNA]</scope>
</reference>
<dbReference type="PANTHER" id="PTHR34356:SF3">
    <property type="entry name" value="EXPRESSED PROTEIN"/>
    <property type="match status" value="1"/>
</dbReference>
<keyword evidence="3" id="KW-1185">Reference proteome</keyword>
<sequence length="234" mass="25808">MGSSGQGEVVVGKEEVIAKLKDDGDFDKLRLKIIRKLKENEELRQHITSIVKQSEVLNRAGAENMKPRQLCDVIFEEVGEKVMSHLSDSLWQIIRSDDGMKGEITETVQSVYDKLANPKGKDEVLLSTSDAMPSQGETASAMENGDSLHENEPQEPPGFTLLLNHPNNNNHKDQDNKGNAQVQRQGCKVDSHPSQDTLVEDDHNIAPPGFSKEMEHSPVADCSDEDPEVPPGFG</sequence>
<dbReference type="PANTHER" id="PTHR34356">
    <property type="entry name" value="ANTIGENIC HEAT-STABLE PROTEIN"/>
    <property type="match status" value="1"/>
</dbReference>